<evidence type="ECO:0000313" key="3">
    <source>
        <dbReference type="Proteomes" id="UP001372338"/>
    </source>
</evidence>
<accession>A0AAN9FNQ5</accession>
<gene>
    <name evidence="2" type="ORF">RIF29_16426</name>
</gene>
<dbReference type="PANTHER" id="PTHR11999">
    <property type="entry name" value="GROUP II PYRIDOXAL-5-PHOSPHATE DECARBOXYLASE"/>
    <property type="match status" value="1"/>
</dbReference>
<evidence type="ECO:0000313" key="2">
    <source>
        <dbReference type="EMBL" id="KAK7275313.1"/>
    </source>
</evidence>
<organism evidence="2 3">
    <name type="scientific">Crotalaria pallida</name>
    <name type="common">Smooth rattlebox</name>
    <name type="synonym">Crotalaria striata</name>
    <dbReference type="NCBI Taxonomy" id="3830"/>
    <lineage>
        <taxon>Eukaryota</taxon>
        <taxon>Viridiplantae</taxon>
        <taxon>Streptophyta</taxon>
        <taxon>Embryophyta</taxon>
        <taxon>Tracheophyta</taxon>
        <taxon>Spermatophyta</taxon>
        <taxon>Magnoliopsida</taxon>
        <taxon>eudicotyledons</taxon>
        <taxon>Gunneridae</taxon>
        <taxon>Pentapetalae</taxon>
        <taxon>rosids</taxon>
        <taxon>fabids</taxon>
        <taxon>Fabales</taxon>
        <taxon>Fabaceae</taxon>
        <taxon>Papilionoideae</taxon>
        <taxon>50 kb inversion clade</taxon>
        <taxon>genistoids sensu lato</taxon>
        <taxon>core genistoids</taxon>
        <taxon>Crotalarieae</taxon>
        <taxon>Crotalaria</taxon>
    </lineage>
</organism>
<keyword evidence="1" id="KW-0456">Lyase</keyword>
<dbReference type="SUPFAM" id="SSF53383">
    <property type="entry name" value="PLP-dependent transferases"/>
    <property type="match status" value="1"/>
</dbReference>
<name>A0AAN9FNQ5_CROPI</name>
<keyword evidence="3" id="KW-1185">Reference proteome</keyword>
<dbReference type="EMBL" id="JAYWIO010000003">
    <property type="protein sequence ID" value="KAK7275313.1"/>
    <property type="molecule type" value="Genomic_DNA"/>
</dbReference>
<proteinExistence type="predicted"/>
<protein>
    <submittedName>
        <fullName evidence="2">Uncharacterized protein</fullName>
    </submittedName>
</protein>
<dbReference type="InterPro" id="IPR010977">
    <property type="entry name" value="Aromatic_deC"/>
</dbReference>
<reference evidence="2 3" key="1">
    <citation type="submission" date="2024-01" db="EMBL/GenBank/DDBJ databases">
        <title>The genomes of 5 underutilized Papilionoideae crops provide insights into root nodulation and disease resistanc.</title>
        <authorList>
            <person name="Yuan L."/>
        </authorList>
    </citation>
    <scope>NUCLEOTIDE SEQUENCE [LARGE SCALE GENOMIC DNA]</scope>
    <source>
        <strain evidence="2">ZHUSHIDOU_FW_LH</strain>
        <tissue evidence="2">Leaf</tissue>
    </source>
</reference>
<sequence length="111" mass="12579">MAKTFEGLMRLDKRFEIVVPRYFSLVCFRISPLAIGKMLSNGKKSSDPIAKSVNDKHYWVNGVNRKLLDSINSSGSVYMTHAEVEEDFIIRCAIGATLTKEDHVIMAWKLV</sequence>
<dbReference type="PANTHER" id="PTHR11999:SF151">
    <property type="entry name" value="TYROSINE_DOPA DECARBOXYLASE"/>
    <property type="match status" value="1"/>
</dbReference>
<comment type="caution">
    <text evidence="2">The sequence shown here is derived from an EMBL/GenBank/DDBJ whole genome shotgun (WGS) entry which is preliminary data.</text>
</comment>
<dbReference type="GO" id="GO:0005737">
    <property type="term" value="C:cytoplasm"/>
    <property type="evidence" value="ECO:0007669"/>
    <property type="project" value="TreeGrafter"/>
</dbReference>
<keyword evidence="1" id="KW-0210">Decarboxylase</keyword>
<dbReference type="InterPro" id="IPR015424">
    <property type="entry name" value="PyrdxlP-dep_Trfase"/>
</dbReference>
<dbReference type="InterPro" id="IPR015422">
    <property type="entry name" value="PyrdxlP-dep_Trfase_small"/>
</dbReference>
<evidence type="ECO:0000256" key="1">
    <source>
        <dbReference type="ARBA" id="ARBA00022793"/>
    </source>
</evidence>
<dbReference type="GO" id="GO:0016831">
    <property type="term" value="F:carboxy-lyase activity"/>
    <property type="evidence" value="ECO:0007669"/>
    <property type="project" value="TreeGrafter"/>
</dbReference>
<dbReference type="AlphaFoldDB" id="A0AAN9FNQ5"/>
<dbReference type="Gene3D" id="3.90.1150.10">
    <property type="entry name" value="Aspartate Aminotransferase, domain 1"/>
    <property type="match status" value="1"/>
</dbReference>
<dbReference type="Proteomes" id="UP001372338">
    <property type="component" value="Unassembled WGS sequence"/>
</dbReference>